<proteinExistence type="predicted"/>
<dbReference type="InterPro" id="IPR017441">
    <property type="entry name" value="Protein_kinase_ATP_BS"/>
</dbReference>
<dbReference type="EMBL" id="JBEZAE010000036">
    <property type="protein sequence ID" value="MEU7075293.1"/>
    <property type="molecule type" value="Genomic_DNA"/>
</dbReference>
<name>A0ABV3CLD5_9ACTN</name>
<keyword evidence="7" id="KW-0812">Transmembrane</keyword>
<evidence type="ECO:0000256" key="2">
    <source>
        <dbReference type="ARBA" id="ARBA00022741"/>
    </source>
</evidence>
<evidence type="ECO:0000256" key="6">
    <source>
        <dbReference type="SAM" id="MobiDB-lite"/>
    </source>
</evidence>
<dbReference type="Pfam" id="PF13360">
    <property type="entry name" value="PQQ_2"/>
    <property type="match status" value="1"/>
</dbReference>
<dbReference type="RefSeq" id="WP_358475342.1">
    <property type="nucleotide sequence ID" value="NZ_JBEZAE010000036.1"/>
</dbReference>
<dbReference type="InterPro" id="IPR011009">
    <property type="entry name" value="Kinase-like_dom_sf"/>
</dbReference>
<keyword evidence="3" id="KW-0418">Kinase</keyword>
<feature type="region of interest" description="Disordered" evidence="6">
    <location>
        <begin position="321"/>
        <end position="351"/>
    </location>
</feature>
<dbReference type="InterPro" id="IPR015943">
    <property type="entry name" value="WD40/YVTN_repeat-like_dom_sf"/>
</dbReference>
<evidence type="ECO:0000256" key="4">
    <source>
        <dbReference type="ARBA" id="ARBA00022840"/>
    </source>
</evidence>
<feature type="transmembrane region" description="Helical" evidence="7">
    <location>
        <begin position="295"/>
        <end position="314"/>
    </location>
</feature>
<reference evidence="9 10" key="1">
    <citation type="submission" date="2024-06" db="EMBL/GenBank/DDBJ databases">
        <title>The Natural Products Discovery Center: Release of the First 8490 Sequenced Strains for Exploring Actinobacteria Biosynthetic Diversity.</title>
        <authorList>
            <person name="Kalkreuter E."/>
            <person name="Kautsar S.A."/>
            <person name="Yang D."/>
            <person name="Bader C.D."/>
            <person name="Teijaro C.N."/>
            <person name="Fluegel L."/>
            <person name="Davis C.M."/>
            <person name="Simpson J.R."/>
            <person name="Lauterbach L."/>
            <person name="Steele A.D."/>
            <person name="Gui C."/>
            <person name="Meng S."/>
            <person name="Li G."/>
            <person name="Viehrig K."/>
            <person name="Ye F."/>
            <person name="Su P."/>
            <person name="Kiefer A.F."/>
            <person name="Nichols A."/>
            <person name="Cepeda A.J."/>
            <person name="Yan W."/>
            <person name="Fan B."/>
            <person name="Jiang Y."/>
            <person name="Adhikari A."/>
            <person name="Zheng C.-J."/>
            <person name="Schuster L."/>
            <person name="Cowan T.M."/>
            <person name="Smanski M.J."/>
            <person name="Chevrette M.G."/>
            <person name="De Carvalho L.P.S."/>
            <person name="Shen B."/>
        </authorList>
    </citation>
    <scope>NUCLEOTIDE SEQUENCE [LARGE SCALE GENOMIC DNA]</scope>
    <source>
        <strain evidence="9 10">NPDC045974</strain>
    </source>
</reference>
<keyword evidence="1" id="KW-0808">Transferase</keyword>
<gene>
    <name evidence="9" type="ORF">AB0A88_34970</name>
</gene>
<evidence type="ECO:0000259" key="8">
    <source>
        <dbReference type="PROSITE" id="PS50011"/>
    </source>
</evidence>
<feature type="compositionally biased region" description="Pro residues" evidence="6">
    <location>
        <begin position="336"/>
        <end position="346"/>
    </location>
</feature>
<dbReference type="Pfam" id="PF00069">
    <property type="entry name" value="Pkinase"/>
    <property type="match status" value="1"/>
</dbReference>
<dbReference type="PROSITE" id="PS00108">
    <property type="entry name" value="PROTEIN_KINASE_ST"/>
    <property type="match status" value="1"/>
</dbReference>
<organism evidence="9 10">
    <name type="scientific">Streptomyces narbonensis</name>
    <dbReference type="NCBI Taxonomy" id="67333"/>
    <lineage>
        <taxon>Bacteria</taxon>
        <taxon>Bacillati</taxon>
        <taxon>Actinomycetota</taxon>
        <taxon>Actinomycetes</taxon>
        <taxon>Kitasatosporales</taxon>
        <taxon>Streptomycetaceae</taxon>
        <taxon>Streptomyces</taxon>
    </lineage>
</organism>
<feature type="domain" description="Protein kinase" evidence="8">
    <location>
        <begin position="16"/>
        <end position="277"/>
    </location>
</feature>
<evidence type="ECO:0000256" key="7">
    <source>
        <dbReference type="SAM" id="Phobius"/>
    </source>
</evidence>
<keyword evidence="10" id="KW-1185">Reference proteome</keyword>
<evidence type="ECO:0000313" key="10">
    <source>
        <dbReference type="Proteomes" id="UP001551329"/>
    </source>
</evidence>
<keyword evidence="2 5" id="KW-0547">Nucleotide-binding</keyword>
<protein>
    <submittedName>
        <fullName evidence="9">PQQ-binding-like beta-propeller repeat protein</fullName>
    </submittedName>
</protein>
<dbReference type="InterPro" id="IPR008271">
    <property type="entry name" value="Ser/Thr_kinase_AS"/>
</dbReference>
<dbReference type="InterPro" id="IPR000719">
    <property type="entry name" value="Prot_kinase_dom"/>
</dbReference>
<sequence length="722" mass="77449">MAEGTGETRLTMLGHYQVAELLGAGGMGEVYLAHSPSGRAVAVKVIREDLAAKPGFRERFAREVQAARQVSGAFTAPVLDADTTGPTPWMATQYVEGPTLADVVNARGALPADEVWRLASGLCEALRDIHRAGLVHRDLKPGNILLAEDGPRVIDFGISRVVDATALTQSGQILGTPLFMAPEQFRTPRDAGPPADVFALGSVLVYAATGHGPFDADTPYAIAWNAVHEDPDLTGLPESLHPVVEPCLRKDPAERPAPETLLTLLSSRRERRTHRTSAREAELARTRRVRLRRGALAAGALACAALAVGIWTWWPNGGGDGSSRKPLATSGAARPTPTPTPTPAPVRLPGWKPWTKQVRTAMDPPDRMLHCRYQYSALWCTGNGVLAARLDPLTGEVLWQREGPDRGPAPLLELTRSATFAAAYDGDGTGTNSSHKIWTFDPATGDPLLERVLPGTETCGTADHTLFCTHDGKISAWDAGSMTPMWTAASGWELFLPPAGSPPGSRVHVVRRDPDQRVIEVGEITQGDGTLLWNRRVSPDTDVVTISEKGYVYAASPARQDMTGLTRTDRRTGAEKSVELGAPEELLGIEGDVFYTHRGGVISAYDIAAERLLWSSPTLHEGFSAPAVAGDRVHFTAEDGSVIALNRHDGVALWERRPPKGTIDFSQSDPPPTSQLRAPVIMGDVIIAPAYDSRIHSFLAPDPATPPRAKAPTTAPPTTATR</sequence>
<dbReference type="Gene3D" id="2.130.10.10">
    <property type="entry name" value="YVTN repeat-like/Quinoprotein amine dehydrogenase"/>
    <property type="match status" value="2"/>
</dbReference>
<dbReference type="SUPFAM" id="SSF56112">
    <property type="entry name" value="Protein kinase-like (PK-like)"/>
    <property type="match status" value="1"/>
</dbReference>
<comment type="caution">
    <text evidence="9">The sequence shown here is derived from an EMBL/GenBank/DDBJ whole genome shotgun (WGS) entry which is preliminary data.</text>
</comment>
<dbReference type="Gene3D" id="1.10.510.10">
    <property type="entry name" value="Transferase(Phosphotransferase) domain 1"/>
    <property type="match status" value="1"/>
</dbReference>
<dbReference type="InterPro" id="IPR002372">
    <property type="entry name" value="PQQ_rpt_dom"/>
</dbReference>
<accession>A0ABV3CLD5</accession>
<evidence type="ECO:0000256" key="3">
    <source>
        <dbReference type="ARBA" id="ARBA00022777"/>
    </source>
</evidence>
<feature type="region of interest" description="Disordered" evidence="6">
    <location>
        <begin position="698"/>
        <end position="722"/>
    </location>
</feature>
<dbReference type="CDD" id="cd14014">
    <property type="entry name" value="STKc_PknB_like"/>
    <property type="match status" value="1"/>
</dbReference>
<dbReference type="PROSITE" id="PS50011">
    <property type="entry name" value="PROTEIN_KINASE_DOM"/>
    <property type="match status" value="1"/>
</dbReference>
<dbReference type="Gene3D" id="3.30.200.20">
    <property type="entry name" value="Phosphorylase Kinase, domain 1"/>
    <property type="match status" value="1"/>
</dbReference>
<dbReference type="PROSITE" id="PS00107">
    <property type="entry name" value="PROTEIN_KINASE_ATP"/>
    <property type="match status" value="1"/>
</dbReference>
<feature type="compositionally biased region" description="Low complexity" evidence="6">
    <location>
        <begin position="707"/>
        <end position="722"/>
    </location>
</feature>
<dbReference type="SMART" id="SM00220">
    <property type="entry name" value="S_TKc"/>
    <property type="match status" value="1"/>
</dbReference>
<dbReference type="PANTHER" id="PTHR43289:SF34">
    <property type="entry name" value="SERINE_THREONINE-PROTEIN KINASE YBDM-RELATED"/>
    <property type="match status" value="1"/>
</dbReference>
<dbReference type="Proteomes" id="UP001551329">
    <property type="component" value="Unassembled WGS sequence"/>
</dbReference>
<dbReference type="InterPro" id="IPR011047">
    <property type="entry name" value="Quinoprotein_ADH-like_sf"/>
</dbReference>
<dbReference type="PANTHER" id="PTHR43289">
    <property type="entry name" value="MITOGEN-ACTIVATED PROTEIN KINASE KINASE KINASE 20-RELATED"/>
    <property type="match status" value="1"/>
</dbReference>
<keyword evidence="7" id="KW-1133">Transmembrane helix</keyword>
<evidence type="ECO:0000256" key="1">
    <source>
        <dbReference type="ARBA" id="ARBA00022679"/>
    </source>
</evidence>
<evidence type="ECO:0000256" key="5">
    <source>
        <dbReference type="PROSITE-ProRule" id="PRU10141"/>
    </source>
</evidence>
<keyword evidence="7" id="KW-0472">Membrane</keyword>
<keyword evidence="4 5" id="KW-0067">ATP-binding</keyword>
<evidence type="ECO:0000313" key="9">
    <source>
        <dbReference type="EMBL" id="MEU7075293.1"/>
    </source>
</evidence>
<feature type="binding site" evidence="5">
    <location>
        <position position="53"/>
    </location>
    <ligand>
        <name>ATP</name>
        <dbReference type="ChEBI" id="CHEBI:30616"/>
    </ligand>
</feature>
<dbReference type="SUPFAM" id="SSF50998">
    <property type="entry name" value="Quinoprotein alcohol dehydrogenase-like"/>
    <property type="match status" value="1"/>
</dbReference>